<dbReference type="RefSeq" id="WP_004768841.1">
    <property type="nucleotide sequence ID" value="NZ_AKWH02000035.1"/>
</dbReference>
<accession>A0A828XW44</accession>
<organism evidence="1 2">
    <name type="scientific">Leptospira kirschneri str. 200802841</name>
    <dbReference type="NCBI Taxonomy" id="1193047"/>
    <lineage>
        <taxon>Bacteria</taxon>
        <taxon>Pseudomonadati</taxon>
        <taxon>Spirochaetota</taxon>
        <taxon>Spirochaetia</taxon>
        <taxon>Leptospirales</taxon>
        <taxon>Leptospiraceae</taxon>
        <taxon>Leptospira</taxon>
    </lineage>
</organism>
<keyword evidence="2" id="KW-1185">Reference proteome</keyword>
<dbReference type="EMBL" id="AKWH02000035">
    <property type="protein sequence ID" value="EKO51659.1"/>
    <property type="molecule type" value="Genomic_DNA"/>
</dbReference>
<sequence length="241" mass="27500">MEKQNKNFLRYVNHSYNERVNYETFIPLLIEETKSRFVKSENSPFLNFETGNVLISVRGISIVKNKVVLNDDSFDKFNDILFNIYPGGKSWGSRVVTIDPGNVSEKTLEKYGVIEGEARTEEGLYLVKIGTHHGHEAFNQASDFKFRRDKDGNHIWSNDDPVFRGKIGLNIHAQGTKKENVGVSSLGCTVTKATWEDSEWIELISVFKAAQLRAKKENPHFTGFCYAVFNQESIKNILISR</sequence>
<reference evidence="1" key="1">
    <citation type="submission" date="2012-10" db="EMBL/GenBank/DDBJ databases">
        <authorList>
            <person name="Harkins D.M."/>
            <person name="Durkin A.S."/>
            <person name="Brinkac L.M."/>
            <person name="Selengut J.D."/>
            <person name="Sanka R."/>
            <person name="DePew J."/>
            <person name="Purushe J."/>
            <person name="Picardeau M."/>
            <person name="Werts C."/>
            <person name="Goarant C."/>
            <person name="Vinetz J.M."/>
            <person name="Sutton G.G."/>
            <person name="Nelson W.C."/>
            <person name="Fouts D.E."/>
        </authorList>
    </citation>
    <scope>NUCLEOTIDE SEQUENCE [LARGE SCALE GENOMIC DNA]</scope>
    <source>
        <strain evidence="1">200802841</strain>
    </source>
</reference>
<dbReference type="Proteomes" id="UP000006339">
    <property type="component" value="Unassembled WGS sequence"/>
</dbReference>
<comment type="caution">
    <text evidence="1">The sequence shown here is derived from an EMBL/GenBank/DDBJ whole genome shotgun (WGS) entry which is preliminary data.</text>
</comment>
<evidence type="ECO:0000313" key="1">
    <source>
        <dbReference type="EMBL" id="EKO51659.1"/>
    </source>
</evidence>
<protein>
    <submittedName>
        <fullName evidence="1">Uncharacterized protein</fullName>
    </submittedName>
</protein>
<dbReference type="AlphaFoldDB" id="A0A828XW44"/>
<proteinExistence type="predicted"/>
<name>A0A828XW44_9LEPT</name>
<gene>
    <name evidence="1" type="ORF">LEP1GSC131_3228</name>
</gene>
<evidence type="ECO:0000313" key="2">
    <source>
        <dbReference type="Proteomes" id="UP000006339"/>
    </source>
</evidence>